<evidence type="ECO:0000256" key="4">
    <source>
        <dbReference type="ARBA" id="ARBA00022857"/>
    </source>
</evidence>
<name>A0A4R1N6Z9_9FIRM</name>
<gene>
    <name evidence="7" type="primary">argC</name>
    <name evidence="10" type="ORF">EDC19_0843</name>
</gene>
<keyword evidence="5 7" id="KW-0560">Oxidoreductase</keyword>
<evidence type="ECO:0000256" key="1">
    <source>
        <dbReference type="ARBA" id="ARBA00004862"/>
    </source>
</evidence>
<dbReference type="AlphaFoldDB" id="A0A4R1N6Z9"/>
<dbReference type="EC" id="1.2.1.38" evidence="7"/>
<organism evidence="10 11">
    <name type="scientific">Natranaerovirga hydrolytica</name>
    <dbReference type="NCBI Taxonomy" id="680378"/>
    <lineage>
        <taxon>Bacteria</taxon>
        <taxon>Bacillati</taxon>
        <taxon>Bacillota</taxon>
        <taxon>Clostridia</taxon>
        <taxon>Lachnospirales</taxon>
        <taxon>Natranaerovirgaceae</taxon>
        <taxon>Natranaerovirga</taxon>
    </lineage>
</organism>
<comment type="function">
    <text evidence="7">Catalyzes the NADPH-dependent reduction of N-acetyl-5-glutamyl phosphate to yield N-acetyl-L-glutamate 5-semialdehyde.</text>
</comment>
<comment type="similarity">
    <text evidence="7">Belongs to the NAGSA dehydrogenase family. Type 1 subfamily.</text>
</comment>
<evidence type="ECO:0000256" key="6">
    <source>
        <dbReference type="ARBA" id="ARBA00050557"/>
    </source>
</evidence>
<dbReference type="SUPFAM" id="SSF55347">
    <property type="entry name" value="Glyceraldehyde-3-phosphate dehydrogenase-like, C-terminal domain"/>
    <property type="match status" value="1"/>
</dbReference>
<proteinExistence type="inferred from homology"/>
<evidence type="ECO:0000256" key="8">
    <source>
        <dbReference type="PROSITE-ProRule" id="PRU10010"/>
    </source>
</evidence>
<dbReference type="FunFam" id="3.30.360.10:FF:000014">
    <property type="entry name" value="N-acetyl-gamma-glutamyl-phosphate reductase"/>
    <property type="match status" value="1"/>
</dbReference>
<dbReference type="EMBL" id="SMGQ01000011">
    <property type="protein sequence ID" value="TCK98423.1"/>
    <property type="molecule type" value="Genomic_DNA"/>
</dbReference>
<evidence type="ECO:0000313" key="11">
    <source>
        <dbReference type="Proteomes" id="UP000294545"/>
    </source>
</evidence>
<evidence type="ECO:0000313" key="10">
    <source>
        <dbReference type="EMBL" id="TCK98423.1"/>
    </source>
</evidence>
<dbReference type="GO" id="GO:0051287">
    <property type="term" value="F:NAD binding"/>
    <property type="evidence" value="ECO:0007669"/>
    <property type="project" value="InterPro"/>
</dbReference>
<reference evidence="10 11" key="1">
    <citation type="submission" date="2019-03" db="EMBL/GenBank/DDBJ databases">
        <title>Genomic Encyclopedia of Type Strains, Phase IV (KMG-IV): sequencing the most valuable type-strain genomes for metagenomic binning, comparative biology and taxonomic classification.</title>
        <authorList>
            <person name="Goeker M."/>
        </authorList>
    </citation>
    <scope>NUCLEOTIDE SEQUENCE [LARGE SCALE GENOMIC DNA]</scope>
    <source>
        <strain evidence="10 11">DSM 24176</strain>
    </source>
</reference>
<dbReference type="UniPathway" id="UPA00068">
    <property type="reaction ID" value="UER00108"/>
</dbReference>
<dbReference type="PROSITE" id="PS01224">
    <property type="entry name" value="ARGC"/>
    <property type="match status" value="1"/>
</dbReference>
<accession>A0A4R1N6Z9</accession>
<feature type="active site" evidence="7 8">
    <location>
        <position position="149"/>
    </location>
</feature>
<dbReference type="SUPFAM" id="SSF51735">
    <property type="entry name" value="NAD(P)-binding Rossmann-fold domains"/>
    <property type="match status" value="1"/>
</dbReference>
<dbReference type="Pfam" id="PF01118">
    <property type="entry name" value="Semialdhyde_dh"/>
    <property type="match status" value="1"/>
</dbReference>
<evidence type="ECO:0000256" key="5">
    <source>
        <dbReference type="ARBA" id="ARBA00023002"/>
    </source>
</evidence>
<dbReference type="RefSeq" id="WP_132280966.1">
    <property type="nucleotide sequence ID" value="NZ_SMGQ01000011.1"/>
</dbReference>
<keyword evidence="11" id="KW-1185">Reference proteome</keyword>
<dbReference type="HAMAP" id="MF_00150">
    <property type="entry name" value="ArgC_type1"/>
    <property type="match status" value="1"/>
</dbReference>
<dbReference type="InterPro" id="IPR058924">
    <property type="entry name" value="AGPR_dimerisation_dom"/>
</dbReference>
<keyword evidence="3 7" id="KW-0028">Amino-acid biosynthesis</keyword>
<evidence type="ECO:0000256" key="7">
    <source>
        <dbReference type="HAMAP-Rule" id="MF_00150"/>
    </source>
</evidence>
<dbReference type="InterPro" id="IPR036291">
    <property type="entry name" value="NAD(P)-bd_dom_sf"/>
</dbReference>
<comment type="pathway">
    <text evidence="1 7">Amino-acid biosynthesis; L-arginine biosynthesis; N(2)-acetyl-L-ornithine from L-glutamate: step 3/4.</text>
</comment>
<evidence type="ECO:0000256" key="2">
    <source>
        <dbReference type="ARBA" id="ARBA00022571"/>
    </source>
</evidence>
<protein>
    <recommendedName>
        <fullName evidence="7">N-acetyl-gamma-glutamyl-phosphate reductase</fullName>
        <shortName evidence="7">AGPR</shortName>
        <ecNumber evidence="7">1.2.1.38</ecNumber>
    </recommendedName>
    <alternativeName>
        <fullName evidence="7">N-acetyl-glutamate semialdehyde dehydrogenase</fullName>
        <shortName evidence="7">NAGSA dehydrogenase</shortName>
    </alternativeName>
</protein>
<dbReference type="GO" id="GO:0006526">
    <property type="term" value="P:L-arginine biosynthetic process"/>
    <property type="evidence" value="ECO:0007669"/>
    <property type="project" value="UniProtKB-UniRule"/>
</dbReference>
<dbReference type="OrthoDB" id="9801289at2"/>
<dbReference type="Gene3D" id="3.40.50.720">
    <property type="entry name" value="NAD(P)-binding Rossmann-like Domain"/>
    <property type="match status" value="1"/>
</dbReference>
<dbReference type="InterPro" id="IPR050085">
    <property type="entry name" value="AGPR"/>
</dbReference>
<dbReference type="PANTHER" id="PTHR32338:SF10">
    <property type="entry name" value="N-ACETYL-GAMMA-GLUTAMYL-PHOSPHATE REDUCTASE, CHLOROPLASTIC-RELATED"/>
    <property type="match status" value="1"/>
</dbReference>
<comment type="caution">
    <text evidence="10">The sequence shown here is derived from an EMBL/GenBank/DDBJ whole genome shotgun (WGS) entry which is preliminary data.</text>
</comment>
<sequence length="345" mass="39108">MKVGIVGATGYAGQELVRLIIQHPKAELAWITSNTYKGKDYHRCYGNYTKIYEATCLEQDLEKLCQEVDVIFLATPHGLSSSLINKDLLDTVKIIDLSADFRLKDKEDYKNWYNQEHTNPSLLKDAVYGLCELNREQVKKAQLIANPGCYPTASILGVYPLLKEQLIDHQSILIDAKSGVSGAGRAPRLGTHYNEVNESTKAYGIGTHRHTAEIEEQYSYACDEKTIINFTPHLVPMHRGILATAYATLKENYSYDDIKAIYNQYYSQEKFVRVLDKDYFPETRWVKGSNYCDIGFKIDERTNRIVVVSAIDNLIKGAAGQAVQNLNILYDLEEDLGLEQIPVFM</sequence>
<dbReference type="InterPro" id="IPR000706">
    <property type="entry name" value="AGPR_type-1"/>
</dbReference>
<dbReference type="CDD" id="cd23934">
    <property type="entry name" value="AGPR_1_C"/>
    <property type="match status" value="1"/>
</dbReference>
<dbReference type="InterPro" id="IPR023013">
    <property type="entry name" value="AGPR_AS"/>
</dbReference>
<dbReference type="SMART" id="SM00859">
    <property type="entry name" value="Semialdhyde_dh"/>
    <property type="match status" value="1"/>
</dbReference>
<feature type="domain" description="Semialdehyde dehydrogenase NAD-binding" evidence="9">
    <location>
        <begin position="2"/>
        <end position="141"/>
    </location>
</feature>
<evidence type="ECO:0000256" key="3">
    <source>
        <dbReference type="ARBA" id="ARBA00022605"/>
    </source>
</evidence>
<dbReference type="GO" id="GO:0005737">
    <property type="term" value="C:cytoplasm"/>
    <property type="evidence" value="ECO:0007669"/>
    <property type="project" value="UniProtKB-SubCell"/>
</dbReference>
<evidence type="ECO:0000259" key="9">
    <source>
        <dbReference type="SMART" id="SM00859"/>
    </source>
</evidence>
<dbReference type="NCBIfam" id="TIGR01850">
    <property type="entry name" value="argC"/>
    <property type="match status" value="1"/>
</dbReference>
<dbReference type="CDD" id="cd17895">
    <property type="entry name" value="AGPR_1_N"/>
    <property type="match status" value="1"/>
</dbReference>
<dbReference type="GO" id="GO:0003942">
    <property type="term" value="F:N-acetyl-gamma-glutamyl-phosphate reductase activity"/>
    <property type="evidence" value="ECO:0007669"/>
    <property type="project" value="UniProtKB-UniRule"/>
</dbReference>
<comment type="subcellular location">
    <subcellularLocation>
        <location evidence="7">Cytoplasm</location>
    </subcellularLocation>
</comment>
<keyword evidence="7" id="KW-0963">Cytoplasm</keyword>
<keyword evidence="4 7" id="KW-0521">NADP</keyword>
<keyword evidence="2 7" id="KW-0055">Arginine biosynthesis</keyword>
<dbReference type="Gene3D" id="3.30.360.10">
    <property type="entry name" value="Dihydrodipicolinate Reductase, domain 2"/>
    <property type="match status" value="1"/>
</dbReference>
<dbReference type="Proteomes" id="UP000294545">
    <property type="component" value="Unassembled WGS sequence"/>
</dbReference>
<comment type="catalytic activity">
    <reaction evidence="6 7">
        <text>N-acetyl-L-glutamate 5-semialdehyde + phosphate + NADP(+) = N-acetyl-L-glutamyl 5-phosphate + NADPH + H(+)</text>
        <dbReference type="Rhea" id="RHEA:21588"/>
        <dbReference type="ChEBI" id="CHEBI:15378"/>
        <dbReference type="ChEBI" id="CHEBI:29123"/>
        <dbReference type="ChEBI" id="CHEBI:43474"/>
        <dbReference type="ChEBI" id="CHEBI:57783"/>
        <dbReference type="ChEBI" id="CHEBI:57936"/>
        <dbReference type="ChEBI" id="CHEBI:58349"/>
        <dbReference type="EC" id="1.2.1.38"/>
    </reaction>
</comment>
<dbReference type="Pfam" id="PF22698">
    <property type="entry name" value="Semialdhyde_dhC_1"/>
    <property type="match status" value="1"/>
</dbReference>
<dbReference type="InterPro" id="IPR000534">
    <property type="entry name" value="Semialdehyde_DH_NAD-bd"/>
</dbReference>
<dbReference type="GO" id="GO:0070401">
    <property type="term" value="F:NADP+ binding"/>
    <property type="evidence" value="ECO:0007669"/>
    <property type="project" value="InterPro"/>
</dbReference>
<dbReference type="PANTHER" id="PTHR32338">
    <property type="entry name" value="N-ACETYL-GAMMA-GLUTAMYL-PHOSPHATE REDUCTASE, CHLOROPLASTIC-RELATED-RELATED"/>
    <property type="match status" value="1"/>
</dbReference>